<evidence type="ECO:0000313" key="2">
    <source>
        <dbReference type="EMBL" id="MBB6413223.1"/>
    </source>
</evidence>
<feature type="compositionally biased region" description="Basic and acidic residues" evidence="1">
    <location>
        <begin position="1"/>
        <end position="13"/>
    </location>
</feature>
<dbReference type="AlphaFoldDB" id="A0A841PHX3"/>
<evidence type="ECO:0000256" key="1">
    <source>
        <dbReference type="SAM" id="MobiDB-lite"/>
    </source>
</evidence>
<protein>
    <submittedName>
        <fullName evidence="2">Uncharacterized protein</fullName>
    </submittedName>
</protein>
<gene>
    <name evidence="2" type="ORF">HNQ71_005919</name>
</gene>
<feature type="compositionally biased region" description="Basic and acidic residues" evidence="1">
    <location>
        <begin position="45"/>
        <end position="65"/>
    </location>
</feature>
<reference evidence="2 3" key="1">
    <citation type="submission" date="2020-08" db="EMBL/GenBank/DDBJ databases">
        <title>Genomic Encyclopedia of Type Strains, Phase IV (KMG-IV): sequencing the most valuable type-strain genomes for metagenomic binning, comparative biology and taxonomic classification.</title>
        <authorList>
            <person name="Goeker M."/>
        </authorList>
    </citation>
    <scope>NUCLEOTIDE SEQUENCE [LARGE SCALE GENOMIC DNA]</scope>
    <source>
        <strain evidence="2 3">DSM 100039</strain>
    </source>
</reference>
<keyword evidence="3" id="KW-1185">Reference proteome</keyword>
<organism evidence="2 3">
    <name type="scientific">Mesorhizobium sangaii</name>
    <dbReference type="NCBI Taxonomy" id="505389"/>
    <lineage>
        <taxon>Bacteria</taxon>
        <taxon>Pseudomonadati</taxon>
        <taxon>Pseudomonadota</taxon>
        <taxon>Alphaproteobacteria</taxon>
        <taxon>Hyphomicrobiales</taxon>
        <taxon>Phyllobacteriaceae</taxon>
        <taxon>Mesorhizobium</taxon>
    </lineage>
</organism>
<dbReference type="Proteomes" id="UP000556329">
    <property type="component" value="Unassembled WGS sequence"/>
</dbReference>
<name>A0A841PHX3_9HYPH</name>
<evidence type="ECO:0000313" key="3">
    <source>
        <dbReference type="Proteomes" id="UP000556329"/>
    </source>
</evidence>
<accession>A0A841PHX3</accession>
<proteinExistence type="predicted"/>
<comment type="caution">
    <text evidence="2">The sequence shown here is derived from an EMBL/GenBank/DDBJ whole genome shotgun (WGS) entry which is preliminary data.</text>
</comment>
<sequence>MVDDGVVKRDGKRQIASHSVYRPDPGGGRFETDPLKQRQARKRPKQSDDHEGGPEIIKSNHDCSEPTRTAC</sequence>
<dbReference type="EMBL" id="JACHEF010000007">
    <property type="protein sequence ID" value="MBB6413223.1"/>
    <property type="molecule type" value="Genomic_DNA"/>
</dbReference>
<feature type="region of interest" description="Disordered" evidence="1">
    <location>
        <begin position="1"/>
        <end position="71"/>
    </location>
</feature>